<evidence type="ECO:0000259" key="2">
    <source>
        <dbReference type="PROSITE" id="PS50893"/>
    </source>
</evidence>
<dbReference type="SUPFAM" id="SSF52540">
    <property type="entry name" value="P-loop containing nucleoside triphosphate hydrolases"/>
    <property type="match status" value="1"/>
</dbReference>
<feature type="compositionally biased region" description="Basic and acidic residues" evidence="1">
    <location>
        <begin position="376"/>
        <end position="393"/>
    </location>
</feature>
<comment type="caution">
    <text evidence="3">The sequence shown here is derived from an EMBL/GenBank/DDBJ whole genome shotgun (WGS) entry which is preliminary data.</text>
</comment>
<dbReference type="GO" id="GO:0005524">
    <property type="term" value="F:ATP binding"/>
    <property type="evidence" value="ECO:0007669"/>
    <property type="project" value="UniProtKB-KW"/>
</dbReference>
<gene>
    <name evidence="3" type="ORF">AB0E65_02640</name>
</gene>
<proteinExistence type="predicted"/>
<feature type="domain" description="ABC transporter" evidence="2">
    <location>
        <begin position="14"/>
        <end position="274"/>
    </location>
</feature>
<dbReference type="PANTHER" id="PTHR24220">
    <property type="entry name" value="IMPORT ATP-BINDING PROTEIN"/>
    <property type="match status" value="1"/>
</dbReference>
<feature type="compositionally biased region" description="Low complexity" evidence="1">
    <location>
        <begin position="329"/>
        <end position="351"/>
    </location>
</feature>
<dbReference type="InterPro" id="IPR015854">
    <property type="entry name" value="ABC_transpr_LolD-like"/>
</dbReference>
<feature type="compositionally biased region" description="Basic and acidic residues" evidence="1">
    <location>
        <begin position="318"/>
        <end position="327"/>
    </location>
</feature>
<dbReference type="PROSITE" id="PS50893">
    <property type="entry name" value="ABC_TRANSPORTER_2"/>
    <property type="match status" value="1"/>
</dbReference>
<dbReference type="Gene3D" id="3.40.50.300">
    <property type="entry name" value="P-loop containing nucleotide triphosphate hydrolases"/>
    <property type="match status" value="1"/>
</dbReference>
<evidence type="ECO:0000256" key="1">
    <source>
        <dbReference type="SAM" id="MobiDB-lite"/>
    </source>
</evidence>
<feature type="compositionally biased region" description="Acidic residues" evidence="1">
    <location>
        <begin position="456"/>
        <end position="473"/>
    </location>
</feature>
<feature type="compositionally biased region" description="Low complexity" evidence="1">
    <location>
        <begin position="429"/>
        <end position="439"/>
    </location>
</feature>
<feature type="region of interest" description="Disordered" evidence="1">
    <location>
        <begin position="272"/>
        <end position="482"/>
    </location>
</feature>
<name>A0ABV2YBM0_9ACTN</name>
<feature type="compositionally biased region" description="Basic and acidic residues" evidence="1">
    <location>
        <begin position="412"/>
        <end position="423"/>
    </location>
</feature>
<evidence type="ECO:0000313" key="4">
    <source>
        <dbReference type="Proteomes" id="UP001550850"/>
    </source>
</evidence>
<keyword evidence="4" id="KW-1185">Reference proteome</keyword>
<organism evidence="3 4">
    <name type="scientific">Streptomyces fragilis</name>
    <dbReference type="NCBI Taxonomy" id="67301"/>
    <lineage>
        <taxon>Bacteria</taxon>
        <taxon>Bacillati</taxon>
        <taxon>Actinomycetota</taxon>
        <taxon>Actinomycetes</taxon>
        <taxon>Kitasatosporales</taxon>
        <taxon>Streptomycetaceae</taxon>
        <taxon>Streptomyces</taxon>
    </lineage>
</organism>
<feature type="compositionally biased region" description="Gly residues" evidence="1">
    <location>
        <begin position="289"/>
        <end position="304"/>
    </location>
</feature>
<dbReference type="RefSeq" id="WP_359288629.1">
    <property type="nucleotide sequence ID" value="NZ_BEVZ01000003.1"/>
</dbReference>
<dbReference type="Pfam" id="PF00005">
    <property type="entry name" value="ABC_tran"/>
    <property type="match status" value="1"/>
</dbReference>
<reference evidence="3 4" key="1">
    <citation type="submission" date="2024-06" db="EMBL/GenBank/DDBJ databases">
        <title>The Natural Products Discovery Center: Release of the First 8490 Sequenced Strains for Exploring Actinobacteria Biosynthetic Diversity.</title>
        <authorList>
            <person name="Kalkreuter E."/>
            <person name="Kautsar S.A."/>
            <person name="Yang D."/>
            <person name="Bader C.D."/>
            <person name="Teijaro C.N."/>
            <person name="Fluegel L."/>
            <person name="Davis C.M."/>
            <person name="Simpson J.R."/>
            <person name="Lauterbach L."/>
            <person name="Steele A.D."/>
            <person name="Gui C."/>
            <person name="Meng S."/>
            <person name="Li G."/>
            <person name="Viehrig K."/>
            <person name="Ye F."/>
            <person name="Su P."/>
            <person name="Kiefer A.F."/>
            <person name="Nichols A."/>
            <person name="Cepeda A.J."/>
            <person name="Yan W."/>
            <person name="Fan B."/>
            <person name="Jiang Y."/>
            <person name="Adhikari A."/>
            <person name="Zheng C.-J."/>
            <person name="Schuster L."/>
            <person name="Cowan T.M."/>
            <person name="Smanski M.J."/>
            <person name="Chevrette M.G."/>
            <person name="De Carvalho L.P.S."/>
            <person name="Shen B."/>
        </authorList>
    </citation>
    <scope>NUCLEOTIDE SEQUENCE [LARGE SCALE GENOMIC DNA]</scope>
    <source>
        <strain evidence="3 4">NPDC038104</strain>
    </source>
</reference>
<dbReference type="InterPro" id="IPR003439">
    <property type="entry name" value="ABC_transporter-like_ATP-bd"/>
</dbReference>
<dbReference type="Proteomes" id="UP001550850">
    <property type="component" value="Unassembled WGS sequence"/>
</dbReference>
<feature type="compositionally biased region" description="Low complexity" evidence="1">
    <location>
        <begin position="305"/>
        <end position="317"/>
    </location>
</feature>
<sequence length="482" mass="47812">MSRQGDGQPPGSGVAARGLGVKGPRGWAFRGVTFEAGPGSLVAVTGPTGSGRTALLLALTGRMRTAEGTARVAGLELPRRMARVRRVSGVAHMPGVTDLDPALTVAEHLRERALVGRRYGGPAADLVRGLLRSPRARAAEDAARADAALRAVGLVPGDLPKEDRTAVRDLSRAQELRLSVALALLGRPGRPEVIAVDDADLGLSGPEREEAVALLSSLAAGGTTVLAAFREAPGEADLVVPVGEPAAPEDLPPASGRLRRVVRRGAPAAAVPVAAGDESVGPDDTAGPAGPGGPGGLGGLGGGTAADPAAPDAAAAADDAKHGRADRNGAAAPGRTAPGRTAPGRTAPGRTAPDETGPDRAASDETVPDGAGSDRTAPDRTGPDRTAPDRTGPDRAASGGTVPDGAASGETGPDRAVPEKTVPEETDLEGTAPAAAGPGDADEDTPQSGKAANDAPGEDPQEAVEAPTTEEDADAHPATGRA</sequence>
<dbReference type="InterPro" id="IPR027417">
    <property type="entry name" value="P-loop_NTPase"/>
</dbReference>
<dbReference type="EMBL" id="JBEZUR010000002">
    <property type="protein sequence ID" value="MEU3553128.1"/>
    <property type="molecule type" value="Genomic_DNA"/>
</dbReference>
<feature type="compositionally biased region" description="Low complexity" evidence="1">
    <location>
        <begin position="272"/>
        <end position="288"/>
    </location>
</feature>
<evidence type="ECO:0000313" key="3">
    <source>
        <dbReference type="EMBL" id="MEU3553128.1"/>
    </source>
</evidence>
<protein>
    <submittedName>
        <fullName evidence="3">ATP-binding cassette domain-containing protein</fullName>
    </submittedName>
</protein>
<keyword evidence="3" id="KW-0067">ATP-binding</keyword>
<keyword evidence="3" id="KW-0547">Nucleotide-binding</keyword>
<accession>A0ABV2YBM0</accession>